<reference evidence="2" key="1">
    <citation type="submission" date="2009-08" db="EMBL/GenBank/DDBJ databases">
        <authorList>
            <consortium name="US DOE Joint Genome Institute"/>
            <person name="Lucas S."/>
            <person name="Copeland A."/>
            <person name="Lapidus A."/>
            <person name="Glavina del Rio T."/>
            <person name="Dalin E."/>
            <person name="Tice H."/>
            <person name="Bruce D."/>
            <person name="Barry K."/>
            <person name="Pitluck S."/>
            <person name="Lowry S."/>
            <person name="Larimer F."/>
            <person name="Land M."/>
            <person name="Hauser L."/>
            <person name="Kyrpides N."/>
            <person name="Ivanova N."/>
            <person name="McMahon K.D."/>
            <person name="Hugenholtz P."/>
        </authorList>
    </citation>
    <scope>NUCLEOTIDE SEQUENCE</scope>
    <source>
        <strain evidence="2">UW-1</strain>
    </source>
</reference>
<dbReference type="HOGENOM" id="CLU_078227_0_0_4"/>
<sequence length="312" mass="33608" precursor="true">MRLKNTMKTLAVALLIGMAPAIHAAPPSPAVQTIVHKTFATPEDAAAALAEAVRAQDVQALLGVVGPSSRSWLSSGDTVADREDWRKFLAAYDQKHSVSKVTDSRAVLLVGDGDWPFPAPLVRQGETWAFDAVAGREEIINRRVGRNELDAIQTLLAIVDAQREYAAADPDGNGSPDYARRFMSSEGTKDGLFWPAGANEPASPLGPLVGAATREGYSPKAQPEAYHGYRYRMLTVQGKDAPGGAYGYLVKDRMLGGFAVLAYPARYGVSGVMSFVTNHDGIVYQKNLGRNTDALAAKMQTFNPDASWRKVE</sequence>
<feature type="chain" id="PRO_5002983800" description="DUF2950 domain-containing protein" evidence="1">
    <location>
        <begin position="25"/>
        <end position="312"/>
    </location>
</feature>
<accession>C7RTD3</accession>
<gene>
    <name evidence="2" type="ordered locus">CAP2UW1_2785</name>
</gene>
<keyword evidence="1" id="KW-0732">Signal</keyword>
<dbReference type="eggNOG" id="COG4786">
    <property type="taxonomic scope" value="Bacteria"/>
</dbReference>
<proteinExistence type="predicted"/>
<dbReference type="Pfam" id="PF11453">
    <property type="entry name" value="DUF2950"/>
    <property type="match status" value="1"/>
</dbReference>
<evidence type="ECO:0000256" key="1">
    <source>
        <dbReference type="SAM" id="SignalP"/>
    </source>
</evidence>
<name>C7RTD3_ACCRE</name>
<feature type="signal peptide" evidence="1">
    <location>
        <begin position="1"/>
        <end position="24"/>
    </location>
</feature>
<dbReference type="OrthoDB" id="108782at2"/>
<dbReference type="KEGG" id="app:CAP2UW1_2785"/>
<dbReference type="AlphaFoldDB" id="C7RTD3"/>
<protein>
    <recommendedName>
        <fullName evidence="3">DUF2950 domain-containing protein</fullName>
    </recommendedName>
</protein>
<organism evidence="2">
    <name type="scientific">Accumulibacter regalis</name>
    <dbReference type="NCBI Taxonomy" id="522306"/>
    <lineage>
        <taxon>Bacteria</taxon>
        <taxon>Pseudomonadati</taxon>
        <taxon>Pseudomonadota</taxon>
        <taxon>Betaproteobacteria</taxon>
        <taxon>Candidatus Accumulibacter</taxon>
    </lineage>
</organism>
<evidence type="ECO:0000313" key="2">
    <source>
        <dbReference type="EMBL" id="ACV36066.1"/>
    </source>
</evidence>
<dbReference type="STRING" id="522306.CAP2UW1_2785"/>
<dbReference type="InterPro" id="IPR021556">
    <property type="entry name" value="DUF2950"/>
</dbReference>
<evidence type="ECO:0008006" key="3">
    <source>
        <dbReference type="Google" id="ProtNLM"/>
    </source>
</evidence>
<dbReference type="EMBL" id="CP001715">
    <property type="protein sequence ID" value="ACV36066.1"/>
    <property type="molecule type" value="Genomic_DNA"/>
</dbReference>
<reference evidence="2" key="2">
    <citation type="submission" date="2009-09" db="EMBL/GenBank/DDBJ databases">
        <title>Complete sequence of chromosome of Candidatus Accumulibacter phosphatis clade IIA str. UW-1.</title>
        <authorList>
            <consortium name="US DOE Joint Genome Institute"/>
            <person name="Martin H.G."/>
            <person name="Ivanova N."/>
            <person name="Kunin V."/>
            <person name="Warnecke F."/>
            <person name="Barry K."/>
            <person name="He S."/>
            <person name="Salamov A."/>
            <person name="Szeto E."/>
            <person name="Dalin E."/>
            <person name="Pangilinan J.L."/>
            <person name="Lapidus A."/>
            <person name="Lowry S."/>
            <person name="Kyrpides N.C."/>
            <person name="McMahon K.D."/>
            <person name="Hugenholtz P."/>
        </authorList>
    </citation>
    <scope>NUCLEOTIDE SEQUENCE [LARGE SCALE GENOMIC DNA]</scope>
    <source>
        <strain evidence="2">UW-1</strain>
    </source>
</reference>